<sequence>METDPSRVANLVPVILHFASVLGPKWPVVLLTRRDRWVEPASPAFRRLMAERRLHIYFLPEETAFPDHRSVSVFLTRPWFWEQFESAGRVLLFQADSVVCAGSGRAVDDFLEWDLIGAPVAAEYGVGYNGGLSLRNPKLVLEVVRDPANDFARDSADEVVVGEAPKKEAEAVPPVKAAQPKKEAEPKKEDGTGHRPGEGEVITRRDGEEKQSPPKKPQWMKFEDQWLYMKLKERGARLPDQEVAMTFAVETVYYDKPLGYHQPFRWLTAYQKKAAMEWCPEIGMLQDGSHFF</sequence>
<organism evidence="3 4">
    <name type="scientific">Diaporthe australafricana</name>
    <dbReference type="NCBI Taxonomy" id="127596"/>
    <lineage>
        <taxon>Eukaryota</taxon>
        <taxon>Fungi</taxon>
        <taxon>Dikarya</taxon>
        <taxon>Ascomycota</taxon>
        <taxon>Pezizomycotina</taxon>
        <taxon>Sordariomycetes</taxon>
        <taxon>Sordariomycetidae</taxon>
        <taxon>Diaporthales</taxon>
        <taxon>Diaporthaceae</taxon>
        <taxon>Diaporthe</taxon>
    </lineage>
</organism>
<evidence type="ECO:0000256" key="1">
    <source>
        <dbReference type="SAM" id="MobiDB-lite"/>
    </source>
</evidence>
<evidence type="ECO:0000313" key="4">
    <source>
        <dbReference type="Proteomes" id="UP001583177"/>
    </source>
</evidence>
<keyword evidence="4" id="KW-1185">Reference proteome</keyword>
<dbReference type="EMBL" id="JAWRVE010000248">
    <property type="protein sequence ID" value="KAL1847218.1"/>
    <property type="molecule type" value="Genomic_DNA"/>
</dbReference>
<evidence type="ECO:0000259" key="2">
    <source>
        <dbReference type="Pfam" id="PF18922"/>
    </source>
</evidence>
<dbReference type="Pfam" id="PF18922">
    <property type="entry name" value="DUF5672"/>
    <property type="match status" value="1"/>
</dbReference>
<gene>
    <name evidence="3" type="ORF">Daus18300_014012</name>
</gene>
<feature type="domain" description="DUF5672" evidence="2">
    <location>
        <begin position="55"/>
        <end position="261"/>
    </location>
</feature>
<proteinExistence type="predicted"/>
<accession>A0ABR3VWU1</accession>
<reference evidence="3 4" key="1">
    <citation type="journal article" date="2024" name="IMA Fungus">
        <title>IMA Genome - F19 : A genome assembly and annotation guide to empower mycologists, including annotated draft genome sequences of Ceratocystis pirilliformis, Diaporthe australafricana, Fusarium ophioides, Paecilomyces lecythidis, and Sporothrix stenoceras.</title>
        <authorList>
            <person name="Aylward J."/>
            <person name="Wilson A.M."/>
            <person name="Visagie C.M."/>
            <person name="Spraker J."/>
            <person name="Barnes I."/>
            <person name="Buitendag C."/>
            <person name="Ceriani C."/>
            <person name="Del Mar Angel L."/>
            <person name="du Plessis D."/>
            <person name="Fuchs T."/>
            <person name="Gasser K."/>
            <person name="Kramer D."/>
            <person name="Li W."/>
            <person name="Munsamy K."/>
            <person name="Piso A."/>
            <person name="Price J.L."/>
            <person name="Sonnekus B."/>
            <person name="Thomas C."/>
            <person name="van der Nest A."/>
            <person name="van Dijk A."/>
            <person name="van Heerden A."/>
            <person name="van Vuuren N."/>
            <person name="Yilmaz N."/>
            <person name="Duong T.A."/>
            <person name="van der Merwe N.A."/>
            <person name="Wingfield M.J."/>
            <person name="Wingfield B.D."/>
        </authorList>
    </citation>
    <scope>NUCLEOTIDE SEQUENCE [LARGE SCALE GENOMIC DNA]</scope>
    <source>
        <strain evidence="3 4">CMW 18300</strain>
    </source>
</reference>
<feature type="compositionally biased region" description="Basic and acidic residues" evidence="1">
    <location>
        <begin position="180"/>
        <end position="212"/>
    </location>
</feature>
<protein>
    <recommendedName>
        <fullName evidence="2">DUF5672 domain-containing protein</fullName>
    </recommendedName>
</protein>
<dbReference type="InterPro" id="IPR043729">
    <property type="entry name" value="DUF5672"/>
</dbReference>
<comment type="caution">
    <text evidence="3">The sequence shown here is derived from an EMBL/GenBank/DDBJ whole genome shotgun (WGS) entry which is preliminary data.</text>
</comment>
<name>A0ABR3VWU1_9PEZI</name>
<dbReference type="Proteomes" id="UP001583177">
    <property type="component" value="Unassembled WGS sequence"/>
</dbReference>
<evidence type="ECO:0000313" key="3">
    <source>
        <dbReference type="EMBL" id="KAL1847218.1"/>
    </source>
</evidence>
<feature type="region of interest" description="Disordered" evidence="1">
    <location>
        <begin position="163"/>
        <end position="217"/>
    </location>
</feature>